<dbReference type="PANTHER" id="PTHR12526:SF630">
    <property type="entry name" value="GLYCOSYLTRANSFERASE"/>
    <property type="match status" value="1"/>
</dbReference>
<name>A0ABX1XSS1_9BACL</name>
<proteinExistence type="predicted"/>
<protein>
    <submittedName>
        <fullName evidence="2">Glycosyltransferase</fullName>
    </submittedName>
</protein>
<evidence type="ECO:0000313" key="3">
    <source>
        <dbReference type="Proteomes" id="UP000616779"/>
    </source>
</evidence>
<reference evidence="2 3" key="1">
    <citation type="submission" date="2019-10" db="EMBL/GenBank/DDBJ databases">
        <title>Description of Paenibacillus terrestris sp. nov.</title>
        <authorList>
            <person name="Carlier A."/>
            <person name="Qi S."/>
        </authorList>
    </citation>
    <scope>NUCLEOTIDE SEQUENCE [LARGE SCALE GENOMIC DNA]</scope>
    <source>
        <strain evidence="2 3">LMG 31458</strain>
    </source>
</reference>
<comment type="caution">
    <text evidence="2">The sequence shown here is derived from an EMBL/GenBank/DDBJ whole genome shotgun (WGS) entry which is preliminary data.</text>
</comment>
<keyword evidence="3" id="KW-1185">Reference proteome</keyword>
<feature type="domain" description="Glycosyl transferase family 1" evidence="1">
    <location>
        <begin position="229"/>
        <end position="376"/>
    </location>
</feature>
<accession>A0ABX1XSS1</accession>
<dbReference type="RefSeq" id="WP_171641766.1">
    <property type="nucleotide sequence ID" value="NZ_WHOA01000032.1"/>
</dbReference>
<organism evidence="2 3">
    <name type="scientific">Paenibacillus phytorum</name>
    <dbReference type="NCBI Taxonomy" id="2654977"/>
    <lineage>
        <taxon>Bacteria</taxon>
        <taxon>Bacillati</taxon>
        <taxon>Bacillota</taxon>
        <taxon>Bacilli</taxon>
        <taxon>Bacillales</taxon>
        <taxon>Paenibacillaceae</taxon>
        <taxon>Paenibacillus</taxon>
    </lineage>
</organism>
<dbReference type="SUPFAM" id="SSF53756">
    <property type="entry name" value="UDP-Glycosyltransferase/glycogen phosphorylase"/>
    <property type="match status" value="1"/>
</dbReference>
<evidence type="ECO:0000313" key="2">
    <source>
        <dbReference type="EMBL" id="NOU70895.1"/>
    </source>
</evidence>
<dbReference type="InterPro" id="IPR001296">
    <property type="entry name" value="Glyco_trans_1"/>
</dbReference>
<sequence>MKKKIIFMLIDMNIGGTEKALLNMVSEFSLGEYDITILMLEEHGGFLSYIPAGINIEYLKGYSSMKQALNQPPQVTAIDYFKEGELVKSFNIALLHLISKITKNRSVFFKYVLNNQPVLDGEYDVAVAYAGPMDFISYFVVNKIKAKKKVQWIHFDVTKIGFNQAFASKTYIKFDKIFVVSEEAKNKLINLVPALKERTKVFFNIVSSKMIHSQAKEGRAFPDEIDGLRIVTVGRLTNEKGQDLAIRVLARLIDNGYKVKWYCVGEGKSRIEYEKLVVESNLQDKFIFLGADPNPYPYIAECDIYVQPSRYEGYCITLIEARCLNRPIVTTDVNGAKEQIRNGETGLIVGINEHEIYQAVVQLIDNRDLCVKFSENLAQENFDSKVEMNKIYNLI</sequence>
<dbReference type="Pfam" id="PF00534">
    <property type="entry name" value="Glycos_transf_1"/>
    <property type="match status" value="1"/>
</dbReference>
<evidence type="ECO:0000259" key="1">
    <source>
        <dbReference type="Pfam" id="PF00534"/>
    </source>
</evidence>
<gene>
    <name evidence="2" type="ORF">GC098_05535</name>
</gene>
<dbReference type="EMBL" id="WHOA01000032">
    <property type="protein sequence ID" value="NOU70895.1"/>
    <property type="molecule type" value="Genomic_DNA"/>
</dbReference>
<dbReference type="Gene3D" id="3.40.50.2000">
    <property type="entry name" value="Glycogen Phosphorylase B"/>
    <property type="match status" value="2"/>
</dbReference>
<dbReference type="Proteomes" id="UP000616779">
    <property type="component" value="Unassembled WGS sequence"/>
</dbReference>
<dbReference type="PANTHER" id="PTHR12526">
    <property type="entry name" value="GLYCOSYLTRANSFERASE"/>
    <property type="match status" value="1"/>
</dbReference>
<dbReference type="CDD" id="cd03811">
    <property type="entry name" value="GT4_GT28_WabH-like"/>
    <property type="match status" value="1"/>
</dbReference>